<evidence type="ECO:0000256" key="16">
    <source>
        <dbReference type="PIRSR" id="PIRSR001355-4"/>
    </source>
</evidence>
<evidence type="ECO:0000256" key="6">
    <source>
        <dbReference type="ARBA" id="ARBA00023066"/>
    </source>
</evidence>
<evidence type="ECO:0000256" key="14">
    <source>
        <dbReference type="PIRSR" id="PIRSR001355-1"/>
    </source>
</evidence>
<keyword evidence="9 13" id="KW-0456">Lyase</keyword>
<comment type="cofactor">
    <cofactor evidence="13">
        <name>pyruvate</name>
        <dbReference type="ChEBI" id="CHEBI:15361"/>
    </cofactor>
    <text evidence="13">Binds 1 pyruvoyl group covalently per subunit.</text>
</comment>
<dbReference type="PROSITE" id="PS01336">
    <property type="entry name" value="ADOMETDC"/>
    <property type="match status" value="1"/>
</dbReference>
<evidence type="ECO:0000256" key="5">
    <source>
        <dbReference type="ARBA" id="ARBA00022813"/>
    </source>
</evidence>
<evidence type="ECO:0000256" key="4">
    <source>
        <dbReference type="ARBA" id="ARBA00022793"/>
    </source>
</evidence>
<keyword evidence="11 13" id="KW-0670">Pyruvate</keyword>
<evidence type="ECO:0000313" key="18">
    <source>
        <dbReference type="EMBL" id="CAD7222213.1"/>
    </source>
</evidence>
<keyword evidence="6 13" id="KW-0745">Spermidine biosynthesis</keyword>
<dbReference type="AlphaFoldDB" id="A0A7R8VZZ8"/>
<dbReference type="PIRSF" id="PIRSF001355">
    <property type="entry name" value="S-AdenosylMet_decarboxylase"/>
    <property type="match status" value="1"/>
</dbReference>
<dbReference type="EMBL" id="OB660037">
    <property type="protein sequence ID" value="CAD7222213.1"/>
    <property type="molecule type" value="Genomic_DNA"/>
</dbReference>
<feature type="active site" description="Proton acceptor; for processing activity" evidence="14">
    <location>
        <position position="235"/>
    </location>
</feature>
<keyword evidence="7 13" id="KW-0620">Polyamine biosynthesis</keyword>
<comment type="pathway">
    <text evidence="1 13">Amine and polyamine biosynthesis; S-adenosylmethioninamine biosynthesis; S-adenosylmethioninamine from S-adenosyl-L-methionine: step 1/1.</text>
</comment>
<dbReference type="InterPro" id="IPR048283">
    <property type="entry name" value="AdoMetDC-like"/>
</dbReference>
<keyword evidence="8 13" id="KW-0865">Zymogen</keyword>
<feature type="site" description="Cleavage (non-hydrolytic); by autolysis" evidence="16">
    <location>
        <begin position="66"/>
        <end position="67"/>
    </location>
</feature>
<keyword evidence="10 13" id="KW-0704">Schiff base</keyword>
<keyword evidence="4 13" id="KW-0210">Decarboxylase</keyword>
<dbReference type="GO" id="GO:0008295">
    <property type="term" value="P:spermidine biosynthetic process"/>
    <property type="evidence" value="ECO:0007669"/>
    <property type="project" value="UniProtKB-KW"/>
</dbReference>
<dbReference type="InterPro" id="IPR016067">
    <property type="entry name" value="S-AdoMet_deCO2ase_core"/>
</dbReference>
<feature type="active site" description="Schiff-base intermediate with substrate; via pyruvic acid" evidence="14">
    <location>
        <position position="67"/>
    </location>
</feature>
<name>A0A7R8VZZ8_9CRUS</name>
<dbReference type="SUPFAM" id="SSF56276">
    <property type="entry name" value="S-adenosylmethionine decarboxylase"/>
    <property type="match status" value="1"/>
</dbReference>
<feature type="chain" id="PRO_5042321496" description="S-adenosylmethionine decarboxylase alpha chain" evidence="17">
    <location>
        <begin position="67"/>
        <end position="339"/>
    </location>
</feature>
<dbReference type="NCBIfam" id="TIGR00535">
    <property type="entry name" value="SAM_DCase"/>
    <property type="match status" value="1"/>
</dbReference>
<accession>A0A7R8VZZ8</accession>
<evidence type="ECO:0000256" key="11">
    <source>
        <dbReference type="ARBA" id="ARBA00023317"/>
    </source>
</evidence>
<dbReference type="InterPro" id="IPR018166">
    <property type="entry name" value="S-AdoMet_deCO2ase_CS"/>
</dbReference>
<dbReference type="UniPathway" id="UPA00331">
    <property type="reaction ID" value="UER00451"/>
</dbReference>
<dbReference type="Gene3D" id="3.60.90.10">
    <property type="entry name" value="S-adenosylmethionine decarboxylase"/>
    <property type="match status" value="1"/>
</dbReference>
<proteinExistence type="inferred from homology"/>
<evidence type="ECO:0000256" key="17">
    <source>
        <dbReference type="PIRSR" id="PIRSR001355-5"/>
    </source>
</evidence>
<dbReference type="InterPro" id="IPR001985">
    <property type="entry name" value="S-AdoMet_decarboxylase_euk"/>
</dbReference>
<evidence type="ECO:0000256" key="10">
    <source>
        <dbReference type="ARBA" id="ARBA00023270"/>
    </source>
</evidence>
<evidence type="ECO:0000256" key="1">
    <source>
        <dbReference type="ARBA" id="ARBA00004911"/>
    </source>
</evidence>
<evidence type="ECO:0000256" key="7">
    <source>
        <dbReference type="ARBA" id="ARBA00023115"/>
    </source>
</evidence>
<sequence>MGTSDDFYEGTEKLLELWFTRQDGNSDGCDLRKIPRSVLDSLLQLVRCEIVSECSNADIDAYVLSESSMFISKRRFILKTCGSTALMVCIKPLLAAAAEFAGFDRVEDIFYSRKNFARPDLQPQPHHDFSAEVDSLDRLFKDGAAYCLGQMNRDCWYLYTISPSVRPFWGNGLNAIEEPDQTLEIMMMELNPERMKFFTKEGSLSARDATEKSGISKILDGVTIDDVLFEPCGYSMNGILKNGCYMTIHITPESNYSYVSFESNIPMRSYHEVLVKVLRCFEPGKFIMTVFANEGSITLNSHSALDGSKDILDYHRVDLQSCRFRNYHLTYAHYARFPS</sequence>
<evidence type="ECO:0000256" key="3">
    <source>
        <dbReference type="ARBA" id="ARBA00022691"/>
    </source>
</evidence>
<dbReference type="GO" id="GO:0005829">
    <property type="term" value="C:cytosol"/>
    <property type="evidence" value="ECO:0007669"/>
    <property type="project" value="TreeGrafter"/>
</dbReference>
<evidence type="ECO:0000256" key="9">
    <source>
        <dbReference type="ARBA" id="ARBA00023239"/>
    </source>
</evidence>
<gene>
    <name evidence="18" type="ORF">CTOB1V02_LOCUS228</name>
</gene>
<dbReference type="GO" id="GO:0004014">
    <property type="term" value="F:adenosylmethionine decarboxylase activity"/>
    <property type="evidence" value="ECO:0007669"/>
    <property type="project" value="UniProtKB-EC"/>
</dbReference>
<feature type="active site" description="Proton acceptor; for processing activity" evidence="14">
    <location>
        <position position="249"/>
    </location>
</feature>
<feature type="modified residue" description="Pyruvic acid (Ser); by autocatalysis" evidence="15">
    <location>
        <position position="67"/>
    </location>
</feature>
<keyword evidence="3 13" id="KW-0949">S-adenosyl-L-methionine</keyword>
<dbReference type="PANTHER" id="PTHR11570:SF0">
    <property type="entry name" value="S-ADENOSYLMETHIONINE DECARBOXYLASE PROENZYME"/>
    <property type="match status" value="1"/>
</dbReference>
<dbReference type="EC" id="4.1.1.50" evidence="13"/>
<dbReference type="PANTHER" id="PTHR11570">
    <property type="entry name" value="S-ADENOSYLMETHIONINE DECARBOXYLASE"/>
    <property type="match status" value="1"/>
</dbReference>
<evidence type="ECO:0000256" key="2">
    <source>
        <dbReference type="ARBA" id="ARBA00008466"/>
    </source>
</evidence>
<evidence type="ECO:0000256" key="12">
    <source>
        <dbReference type="ARBA" id="ARBA00048112"/>
    </source>
</evidence>
<protein>
    <recommendedName>
        <fullName evidence="13">S-adenosylmethionine decarboxylase proenzyme</fullName>
        <ecNumber evidence="13">4.1.1.50</ecNumber>
    </recommendedName>
</protein>
<evidence type="ECO:0000256" key="13">
    <source>
        <dbReference type="PIRNR" id="PIRNR001355"/>
    </source>
</evidence>
<dbReference type="OrthoDB" id="1068353at2759"/>
<feature type="active site" description="Proton donor; for catalytic activity" evidence="14">
    <location>
        <position position="81"/>
    </location>
</feature>
<comment type="similarity">
    <text evidence="2 13">Belongs to the eukaryotic AdoMetDC family.</text>
</comment>
<dbReference type="GO" id="GO:0006597">
    <property type="term" value="P:spermine biosynthetic process"/>
    <property type="evidence" value="ECO:0007669"/>
    <property type="project" value="InterPro"/>
</dbReference>
<feature type="chain" id="PRO_5042321497" description="S-adenosylmethionine decarboxylase beta chain" evidence="17">
    <location>
        <begin position="1"/>
        <end position="66"/>
    </location>
</feature>
<organism evidence="18">
    <name type="scientific">Cyprideis torosa</name>
    <dbReference type="NCBI Taxonomy" id="163714"/>
    <lineage>
        <taxon>Eukaryota</taxon>
        <taxon>Metazoa</taxon>
        <taxon>Ecdysozoa</taxon>
        <taxon>Arthropoda</taxon>
        <taxon>Crustacea</taxon>
        <taxon>Oligostraca</taxon>
        <taxon>Ostracoda</taxon>
        <taxon>Podocopa</taxon>
        <taxon>Podocopida</taxon>
        <taxon>Cytherocopina</taxon>
        <taxon>Cytheroidea</taxon>
        <taxon>Cytherideidae</taxon>
        <taxon>Cyprideis</taxon>
    </lineage>
</organism>
<comment type="catalytic activity">
    <reaction evidence="12 13">
        <text>S-adenosyl-L-methionine + H(+) = S-adenosyl 3-(methylsulfanyl)propylamine + CO2</text>
        <dbReference type="Rhea" id="RHEA:15981"/>
        <dbReference type="ChEBI" id="CHEBI:15378"/>
        <dbReference type="ChEBI" id="CHEBI:16526"/>
        <dbReference type="ChEBI" id="CHEBI:57443"/>
        <dbReference type="ChEBI" id="CHEBI:59789"/>
        <dbReference type="EC" id="4.1.1.50"/>
    </reaction>
</comment>
<evidence type="ECO:0000256" key="15">
    <source>
        <dbReference type="PIRSR" id="PIRSR001355-3"/>
    </source>
</evidence>
<evidence type="ECO:0000256" key="8">
    <source>
        <dbReference type="ARBA" id="ARBA00023145"/>
    </source>
</evidence>
<dbReference type="Pfam" id="PF01536">
    <property type="entry name" value="SAM_decarbox"/>
    <property type="match status" value="1"/>
</dbReference>
<keyword evidence="5 16" id="KW-0068">Autocatalytic cleavage</keyword>
<reference evidence="18" key="1">
    <citation type="submission" date="2020-11" db="EMBL/GenBank/DDBJ databases">
        <authorList>
            <person name="Tran Van P."/>
        </authorList>
    </citation>
    <scope>NUCLEOTIDE SEQUENCE</scope>
</reference>